<dbReference type="PANTHER" id="PTHR12214">
    <property type="entry name" value="GC-RICH SEQUENCE DNA-BINDING FACTOR"/>
    <property type="match status" value="1"/>
</dbReference>
<keyword evidence="2" id="KW-0539">Nucleus</keyword>
<reference evidence="4" key="1">
    <citation type="submission" date="2022-11" db="UniProtKB">
        <authorList>
            <consortium name="WormBaseParasite"/>
        </authorList>
    </citation>
    <scope>IDENTIFICATION</scope>
</reference>
<evidence type="ECO:0000256" key="2">
    <source>
        <dbReference type="ARBA" id="ARBA00023242"/>
    </source>
</evidence>
<organism evidence="3 4">
    <name type="scientific">Ditylenchus dipsaci</name>
    <dbReference type="NCBI Taxonomy" id="166011"/>
    <lineage>
        <taxon>Eukaryota</taxon>
        <taxon>Metazoa</taxon>
        <taxon>Ecdysozoa</taxon>
        <taxon>Nematoda</taxon>
        <taxon>Chromadorea</taxon>
        <taxon>Rhabditida</taxon>
        <taxon>Tylenchina</taxon>
        <taxon>Tylenchomorpha</taxon>
        <taxon>Sphaerularioidea</taxon>
        <taxon>Anguinidae</taxon>
        <taxon>Anguininae</taxon>
        <taxon>Ditylenchus</taxon>
    </lineage>
</organism>
<sequence length="113" mass="12696">MDVEIVENTLKASSIMPDKSVLGGATSVTFEAILAKIQTETSSKKQQLEALQESLVKVEIAVDDNQTSIHQLESNTPKLQTKFRLFQEMRLYVNDLLECLNEKVGEVNQLESR</sequence>
<dbReference type="InterPro" id="IPR012890">
    <property type="entry name" value="GCFC2-like"/>
</dbReference>
<dbReference type="GO" id="GO:0005634">
    <property type="term" value="C:nucleus"/>
    <property type="evidence" value="ECO:0007669"/>
    <property type="project" value="UniProtKB-SubCell"/>
</dbReference>
<keyword evidence="3" id="KW-1185">Reference proteome</keyword>
<name>A0A915CRF7_9BILA</name>
<dbReference type="PANTHER" id="PTHR12214:SF0">
    <property type="entry name" value="LD29489P"/>
    <property type="match status" value="1"/>
</dbReference>
<dbReference type="WBParaSite" id="jg1185">
    <property type="protein sequence ID" value="jg1185"/>
    <property type="gene ID" value="jg1185"/>
</dbReference>
<dbReference type="Proteomes" id="UP000887574">
    <property type="component" value="Unplaced"/>
</dbReference>
<protein>
    <submittedName>
        <fullName evidence="4">Biogenesis of lysosome-related organelles complex 1 subunit 7</fullName>
    </submittedName>
</protein>
<proteinExistence type="predicted"/>
<dbReference type="GO" id="GO:0000398">
    <property type="term" value="P:mRNA splicing, via spliceosome"/>
    <property type="evidence" value="ECO:0007669"/>
    <property type="project" value="InterPro"/>
</dbReference>
<evidence type="ECO:0000313" key="4">
    <source>
        <dbReference type="WBParaSite" id="jg1185"/>
    </source>
</evidence>
<evidence type="ECO:0000313" key="3">
    <source>
        <dbReference type="Proteomes" id="UP000887574"/>
    </source>
</evidence>
<dbReference type="GO" id="GO:0003677">
    <property type="term" value="F:DNA binding"/>
    <property type="evidence" value="ECO:0007669"/>
    <property type="project" value="InterPro"/>
</dbReference>
<evidence type="ECO:0000256" key="1">
    <source>
        <dbReference type="ARBA" id="ARBA00004123"/>
    </source>
</evidence>
<accession>A0A915CRF7</accession>
<dbReference type="AlphaFoldDB" id="A0A915CRF7"/>
<comment type="subcellular location">
    <subcellularLocation>
        <location evidence="1">Nucleus</location>
    </subcellularLocation>
</comment>